<dbReference type="RefSeq" id="WP_120073713.1">
    <property type="nucleotide sequence ID" value="NZ_CP126113.1"/>
</dbReference>
<evidence type="ECO:0000313" key="3">
    <source>
        <dbReference type="EMBL" id="RWR08638.1"/>
    </source>
</evidence>
<proteinExistence type="predicted"/>
<feature type="transmembrane region" description="Helical" evidence="1">
    <location>
        <begin position="89"/>
        <end position="109"/>
    </location>
</feature>
<dbReference type="PANTHER" id="PTHR14969:SF13">
    <property type="entry name" value="AT30094P"/>
    <property type="match status" value="1"/>
</dbReference>
<feature type="domain" description="Phosphatidic acid phosphatase type 2/haloperoxidase" evidence="2">
    <location>
        <begin position="86"/>
        <end position="200"/>
    </location>
</feature>
<feature type="transmembrane region" description="Helical" evidence="1">
    <location>
        <begin position="62"/>
        <end position="82"/>
    </location>
</feature>
<name>A0A443IPY7_9BACI</name>
<keyword evidence="4" id="KW-1185">Reference proteome</keyword>
<feature type="transmembrane region" description="Helical" evidence="1">
    <location>
        <begin position="7"/>
        <end position="28"/>
    </location>
</feature>
<dbReference type="EMBL" id="QYTU02000024">
    <property type="protein sequence ID" value="RWR08638.1"/>
    <property type="molecule type" value="Genomic_DNA"/>
</dbReference>
<dbReference type="InterPro" id="IPR036938">
    <property type="entry name" value="PAP2/HPO_sf"/>
</dbReference>
<dbReference type="SUPFAM" id="SSF48317">
    <property type="entry name" value="Acid phosphatase/Vanadium-dependent haloperoxidase"/>
    <property type="match status" value="1"/>
</dbReference>
<evidence type="ECO:0000259" key="2">
    <source>
        <dbReference type="SMART" id="SM00014"/>
    </source>
</evidence>
<dbReference type="OrthoDB" id="9789113at2"/>
<protein>
    <submittedName>
        <fullName evidence="3">Phosphatase PAP2 family protein</fullName>
    </submittedName>
</protein>
<evidence type="ECO:0000256" key="1">
    <source>
        <dbReference type="SAM" id="Phobius"/>
    </source>
</evidence>
<evidence type="ECO:0000313" key="4">
    <source>
        <dbReference type="Proteomes" id="UP000273811"/>
    </source>
</evidence>
<dbReference type="CDD" id="cd03392">
    <property type="entry name" value="PAP2_like_2"/>
    <property type="match status" value="1"/>
</dbReference>
<keyword evidence="1" id="KW-0472">Membrane</keyword>
<dbReference type="PANTHER" id="PTHR14969">
    <property type="entry name" value="SPHINGOSINE-1-PHOSPHATE PHOSPHOHYDROLASE"/>
    <property type="match status" value="1"/>
</dbReference>
<feature type="transmembrane region" description="Helical" evidence="1">
    <location>
        <begin position="159"/>
        <end position="179"/>
    </location>
</feature>
<keyword evidence="1" id="KW-1133">Transmembrane helix</keyword>
<dbReference type="Proteomes" id="UP000273811">
    <property type="component" value="Unassembled WGS sequence"/>
</dbReference>
<dbReference type="SMART" id="SM00014">
    <property type="entry name" value="acidPPc"/>
    <property type="match status" value="1"/>
</dbReference>
<dbReference type="InterPro" id="IPR000326">
    <property type="entry name" value="PAP2/HPO"/>
</dbReference>
<dbReference type="AlphaFoldDB" id="A0A443IPY7"/>
<gene>
    <name evidence="3" type="ORF">D4N35_011570</name>
</gene>
<accession>A0A443IPY7</accession>
<feature type="transmembrane region" description="Helical" evidence="1">
    <location>
        <begin position="129"/>
        <end position="147"/>
    </location>
</feature>
<comment type="caution">
    <text evidence="3">The sequence shown here is derived from an EMBL/GenBank/DDBJ whole genome shotgun (WGS) entry which is preliminary data.</text>
</comment>
<dbReference type="Gene3D" id="1.20.144.10">
    <property type="entry name" value="Phosphatidic acid phosphatase type 2/haloperoxidase"/>
    <property type="match status" value="2"/>
</dbReference>
<organism evidence="3 4">
    <name type="scientific">Siminovitchia fortis</name>
    <dbReference type="NCBI Taxonomy" id="254758"/>
    <lineage>
        <taxon>Bacteria</taxon>
        <taxon>Bacillati</taxon>
        <taxon>Bacillota</taxon>
        <taxon>Bacilli</taxon>
        <taxon>Bacillales</taxon>
        <taxon>Bacillaceae</taxon>
        <taxon>Siminovitchia</taxon>
    </lineage>
</organism>
<sequence>MLNEKQLRNVLFFAVLLFISFCTMALLVKDQRLYGFDHTIIHFIQGFESQRLTVVMKFFTKIGSFPSIMAVFLLVLLILGVYKSKVKMLIFGAVVLATPLINEMLKLLFQRVRPNLHRLIEIGGYSFPSGHSMNAVSLYGVLVYLLWNHVPGKVGRTVLIIISALFIFMIGISRIYLGVHYPSDVIAGYLASSFWLCAAIWFFHKYVRRT</sequence>
<keyword evidence="1" id="KW-0812">Transmembrane</keyword>
<reference evidence="3" key="1">
    <citation type="submission" date="2018-12" db="EMBL/GenBank/DDBJ databases">
        <authorList>
            <person name="Sun L."/>
            <person name="Chen Z."/>
        </authorList>
    </citation>
    <scope>NUCLEOTIDE SEQUENCE [LARGE SCALE GENOMIC DNA]</scope>
    <source>
        <strain evidence="3">DSM 16012</strain>
    </source>
</reference>
<dbReference type="Pfam" id="PF01569">
    <property type="entry name" value="PAP2"/>
    <property type="match status" value="1"/>
</dbReference>
<feature type="transmembrane region" description="Helical" evidence="1">
    <location>
        <begin position="185"/>
        <end position="203"/>
    </location>
</feature>